<accession>A0A1S8DJI2</accession>
<evidence type="ECO:0000256" key="1">
    <source>
        <dbReference type="ARBA" id="ARBA00004651"/>
    </source>
</evidence>
<evidence type="ECO:0000256" key="5">
    <source>
        <dbReference type="ARBA" id="ARBA00023136"/>
    </source>
</evidence>
<gene>
    <name evidence="8" type="ORF">BXT89_01150</name>
</gene>
<dbReference type="InterPro" id="IPR051791">
    <property type="entry name" value="Pra-immunoreactive"/>
</dbReference>
<dbReference type="PANTHER" id="PTHR36115:SF4">
    <property type="entry name" value="MEMBRANE PROTEIN"/>
    <property type="match status" value="1"/>
</dbReference>
<dbReference type="AlphaFoldDB" id="A0A1S8DJI2"/>
<keyword evidence="4 6" id="KW-1133">Transmembrane helix</keyword>
<keyword evidence="3 6" id="KW-0812">Transmembrane</keyword>
<evidence type="ECO:0000313" key="8">
    <source>
        <dbReference type="EMBL" id="ONM45588.1"/>
    </source>
</evidence>
<keyword evidence="5 6" id="KW-0472">Membrane</keyword>
<sequence length="150" mass="17153">MNEPQYAGFWLRFGATIIDSVIFGLILMVPLALIYGESYWIDETMVHGVWDVLLSYVVPFIATLWFWRRFLGTPGKMLLRLRVVDARTGEPLPLGQCVLRYIGYFVSALPLCLGFLWVAFDSRKQGWHDKIGGSVVIVEPREPVRFEGRG</sequence>
<feature type="transmembrane region" description="Helical" evidence="6">
    <location>
        <begin position="101"/>
        <end position="120"/>
    </location>
</feature>
<reference evidence="8 9" key="1">
    <citation type="submission" date="2017-01" db="EMBL/GenBank/DDBJ databases">
        <title>Draft genome sequence of Pseudomonas pachastrellae type strain CCUG 46540T from a deep sea.</title>
        <authorList>
            <person name="Gomila M."/>
            <person name="Mulet M."/>
            <person name="Lalucat J."/>
            <person name="Garcia-Valdes E."/>
        </authorList>
    </citation>
    <scope>NUCLEOTIDE SEQUENCE [LARGE SCALE GENOMIC DNA]</scope>
    <source>
        <strain evidence="8 9">CCUG 46540</strain>
    </source>
</reference>
<dbReference type="Proteomes" id="UP000242847">
    <property type="component" value="Unassembled WGS sequence"/>
</dbReference>
<evidence type="ECO:0000256" key="2">
    <source>
        <dbReference type="ARBA" id="ARBA00022475"/>
    </source>
</evidence>
<comment type="caution">
    <text evidence="8">The sequence shown here is derived from an EMBL/GenBank/DDBJ whole genome shotgun (WGS) entry which is preliminary data.</text>
</comment>
<dbReference type="PANTHER" id="PTHR36115">
    <property type="entry name" value="PROLINE-RICH ANTIGEN HOMOLOG-RELATED"/>
    <property type="match status" value="1"/>
</dbReference>
<organism evidence="8 9">
    <name type="scientific">Halopseudomonas pachastrellae</name>
    <dbReference type="NCBI Taxonomy" id="254161"/>
    <lineage>
        <taxon>Bacteria</taxon>
        <taxon>Pseudomonadati</taxon>
        <taxon>Pseudomonadota</taxon>
        <taxon>Gammaproteobacteria</taxon>
        <taxon>Pseudomonadales</taxon>
        <taxon>Pseudomonadaceae</taxon>
        <taxon>Halopseudomonas</taxon>
    </lineage>
</organism>
<feature type="domain" description="RDD" evidence="7">
    <location>
        <begin position="6"/>
        <end position="133"/>
    </location>
</feature>
<proteinExistence type="predicted"/>
<protein>
    <submittedName>
        <fullName evidence="8">RDD family protein</fullName>
    </submittedName>
</protein>
<evidence type="ECO:0000256" key="6">
    <source>
        <dbReference type="SAM" id="Phobius"/>
    </source>
</evidence>
<dbReference type="GO" id="GO:0005886">
    <property type="term" value="C:plasma membrane"/>
    <property type="evidence" value="ECO:0007669"/>
    <property type="project" value="UniProtKB-SubCell"/>
</dbReference>
<evidence type="ECO:0000256" key="3">
    <source>
        <dbReference type="ARBA" id="ARBA00022692"/>
    </source>
</evidence>
<feature type="transmembrane region" description="Helical" evidence="6">
    <location>
        <begin position="12"/>
        <end position="36"/>
    </location>
</feature>
<keyword evidence="9" id="KW-1185">Reference proteome</keyword>
<evidence type="ECO:0000259" key="7">
    <source>
        <dbReference type="Pfam" id="PF06271"/>
    </source>
</evidence>
<dbReference type="InterPro" id="IPR010432">
    <property type="entry name" value="RDD"/>
</dbReference>
<evidence type="ECO:0000256" key="4">
    <source>
        <dbReference type="ARBA" id="ARBA00022989"/>
    </source>
</evidence>
<evidence type="ECO:0000313" key="9">
    <source>
        <dbReference type="Proteomes" id="UP000242847"/>
    </source>
</evidence>
<dbReference type="OrthoDB" id="9793824at2"/>
<comment type="subcellular location">
    <subcellularLocation>
        <location evidence="1">Cell membrane</location>
        <topology evidence="1">Multi-pass membrane protein</topology>
    </subcellularLocation>
</comment>
<dbReference type="EMBL" id="MUBC01000002">
    <property type="protein sequence ID" value="ONM45588.1"/>
    <property type="molecule type" value="Genomic_DNA"/>
</dbReference>
<feature type="transmembrane region" description="Helical" evidence="6">
    <location>
        <begin position="48"/>
        <end position="67"/>
    </location>
</feature>
<name>A0A1S8DJI2_9GAMM</name>
<dbReference type="Pfam" id="PF06271">
    <property type="entry name" value="RDD"/>
    <property type="match status" value="1"/>
</dbReference>
<keyword evidence="2" id="KW-1003">Cell membrane</keyword>
<dbReference type="STRING" id="254161.SAMN05216256_108135"/>
<dbReference type="RefSeq" id="WP_083723836.1">
    <property type="nucleotide sequence ID" value="NZ_FOUD01000008.1"/>
</dbReference>